<organism evidence="2 3">
    <name type="scientific">Desulfomicrobium apsheronum</name>
    <dbReference type="NCBI Taxonomy" id="52560"/>
    <lineage>
        <taxon>Bacteria</taxon>
        <taxon>Pseudomonadati</taxon>
        <taxon>Thermodesulfobacteriota</taxon>
        <taxon>Desulfovibrionia</taxon>
        <taxon>Desulfovibrionales</taxon>
        <taxon>Desulfomicrobiaceae</taxon>
        <taxon>Desulfomicrobium</taxon>
    </lineage>
</organism>
<name>A0A1I3USC7_9BACT</name>
<sequence length="240" mass="27142">MKIIIMGDIHADFGSLNQFLNKQKPDIVLQCGDFGWWPHRHGTEKITRNRRFDQYSIKPQSTKIYWCDGNHENHDDLQERVKAAPDGPIEIPVPGCFYMPRGSVLTLPDGRNVLFFGGAMSTDRDGRTEGDDWWAKEVPTVEDLDHARAQVAAHGGRVDIVISHTGPTRFLRKLPAKEINPARLMDPTVALLDTVLEEFQPRQWFFGHFHLHANGVDQGCAWQCLSGEGLGGTWWVELSS</sequence>
<dbReference type="RefSeq" id="WP_092374726.1">
    <property type="nucleotide sequence ID" value="NZ_FORX01000008.1"/>
</dbReference>
<dbReference type="InterPro" id="IPR029052">
    <property type="entry name" value="Metallo-depent_PP-like"/>
</dbReference>
<dbReference type="OrthoDB" id="5380150at2"/>
<protein>
    <submittedName>
        <fullName evidence="2">Predicted phosphoesterase</fullName>
    </submittedName>
</protein>
<dbReference type="AlphaFoldDB" id="A0A1I3USC7"/>
<dbReference type="Gene3D" id="3.60.21.10">
    <property type="match status" value="1"/>
</dbReference>
<proteinExistence type="predicted"/>
<dbReference type="GO" id="GO:0016787">
    <property type="term" value="F:hydrolase activity"/>
    <property type="evidence" value="ECO:0007669"/>
    <property type="project" value="InterPro"/>
</dbReference>
<dbReference type="Pfam" id="PF00149">
    <property type="entry name" value="Metallophos"/>
    <property type="match status" value="1"/>
</dbReference>
<dbReference type="Proteomes" id="UP000198635">
    <property type="component" value="Unassembled WGS sequence"/>
</dbReference>
<accession>A0A1I3USC7</accession>
<feature type="domain" description="Calcineurin-like phosphoesterase" evidence="1">
    <location>
        <begin position="1"/>
        <end position="210"/>
    </location>
</feature>
<dbReference type="InterPro" id="IPR004843">
    <property type="entry name" value="Calcineurin-like_PHP"/>
</dbReference>
<dbReference type="STRING" id="52560.SAMN04488082_108103"/>
<dbReference type="SUPFAM" id="SSF56300">
    <property type="entry name" value="Metallo-dependent phosphatases"/>
    <property type="match status" value="1"/>
</dbReference>
<evidence type="ECO:0000313" key="3">
    <source>
        <dbReference type="Proteomes" id="UP000198635"/>
    </source>
</evidence>
<reference evidence="3" key="1">
    <citation type="submission" date="2016-10" db="EMBL/GenBank/DDBJ databases">
        <authorList>
            <person name="Varghese N."/>
            <person name="Submissions S."/>
        </authorList>
    </citation>
    <scope>NUCLEOTIDE SEQUENCE [LARGE SCALE GENOMIC DNA]</scope>
    <source>
        <strain evidence="3">DSM 5918</strain>
    </source>
</reference>
<evidence type="ECO:0000259" key="1">
    <source>
        <dbReference type="Pfam" id="PF00149"/>
    </source>
</evidence>
<keyword evidence="3" id="KW-1185">Reference proteome</keyword>
<gene>
    <name evidence="2" type="ORF">SAMN04488082_108103</name>
</gene>
<evidence type="ECO:0000313" key="2">
    <source>
        <dbReference type="EMBL" id="SFJ85825.1"/>
    </source>
</evidence>
<dbReference type="EMBL" id="FORX01000008">
    <property type="protein sequence ID" value="SFJ85825.1"/>
    <property type="molecule type" value="Genomic_DNA"/>
</dbReference>